<dbReference type="SUPFAM" id="SSF52540">
    <property type="entry name" value="P-loop containing nucleoside triphosphate hydrolases"/>
    <property type="match status" value="1"/>
</dbReference>
<dbReference type="InterPro" id="IPR008144">
    <property type="entry name" value="Guanylate_kin-like_dom"/>
</dbReference>
<dbReference type="Proteomes" id="UP001497472">
    <property type="component" value="Unassembled WGS sequence"/>
</dbReference>
<dbReference type="PANTHER" id="PTHR23117:SF13">
    <property type="entry name" value="GUANYLATE KINASE"/>
    <property type="match status" value="1"/>
</dbReference>
<feature type="domain" description="Guanylate kinase-like" evidence="4">
    <location>
        <begin position="1"/>
        <end position="51"/>
    </location>
</feature>
<dbReference type="Gene3D" id="3.30.63.10">
    <property type="entry name" value="Guanylate Kinase phosphate binding domain"/>
    <property type="match status" value="1"/>
</dbReference>
<dbReference type="InterPro" id="IPR008145">
    <property type="entry name" value="GK/Ca_channel_bsu"/>
</dbReference>
<evidence type="ECO:0000256" key="3">
    <source>
        <dbReference type="ARBA" id="ARBA00022777"/>
    </source>
</evidence>
<dbReference type="PANTHER" id="PTHR23117">
    <property type="entry name" value="GUANYLATE KINASE-RELATED"/>
    <property type="match status" value="1"/>
</dbReference>
<accession>A0AAV1JWL8</accession>
<protein>
    <recommendedName>
        <fullName evidence="4">Guanylate kinase-like domain-containing protein</fullName>
    </recommendedName>
</protein>
<evidence type="ECO:0000313" key="6">
    <source>
        <dbReference type="Proteomes" id="UP001497472"/>
    </source>
</evidence>
<comment type="caution">
    <text evidence="5">The sequence shown here is derived from an EMBL/GenBank/DDBJ whole genome shotgun (WGS) entry which is preliminary data.</text>
</comment>
<dbReference type="GO" id="GO:0004385">
    <property type="term" value="F:GMP kinase activity"/>
    <property type="evidence" value="ECO:0007669"/>
    <property type="project" value="TreeGrafter"/>
</dbReference>
<dbReference type="AlphaFoldDB" id="A0AAV1JWL8"/>
<keyword evidence="2" id="KW-0808">Transferase</keyword>
<dbReference type="PROSITE" id="PS50052">
    <property type="entry name" value="GUANYLATE_KINASE_2"/>
    <property type="match status" value="1"/>
</dbReference>
<evidence type="ECO:0000259" key="4">
    <source>
        <dbReference type="PROSITE" id="PS50052"/>
    </source>
</evidence>
<evidence type="ECO:0000256" key="2">
    <source>
        <dbReference type="ARBA" id="ARBA00022679"/>
    </source>
</evidence>
<dbReference type="Pfam" id="PF00625">
    <property type="entry name" value="Guanylate_kin"/>
    <property type="match status" value="1"/>
</dbReference>
<evidence type="ECO:0000313" key="5">
    <source>
        <dbReference type="EMBL" id="CAK1553938.1"/>
    </source>
</evidence>
<reference evidence="5 6" key="1">
    <citation type="submission" date="2023-11" db="EMBL/GenBank/DDBJ databases">
        <authorList>
            <person name="Okamura Y."/>
        </authorList>
    </citation>
    <scope>NUCLEOTIDE SEQUENCE [LARGE SCALE GENOMIC DNA]</scope>
</reference>
<dbReference type="GO" id="GO:0005829">
    <property type="term" value="C:cytosol"/>
    <property type="evidence" value="ECO:0007669"/>
    <property type="project" value="TreeGrafter"/>
</dbReference>
<comment type="similarity">
    <text evidence="1">Belongs to the guanylate kinase family.</text>
</comment>
<gene>
    <name evidence="5" type="ORF">LNINA_LOCUS12897</name>
</gene>
<sequence length="67" mass="7499">MLRCPRPAEKDGVHYHFATKDQMSAAITKGEFIETAVFSENMYGTSKKAVEAGELGEYVFSILKLRV</sequence>
<evidence type="ECO:0000256" key="1">
    <source>
        <dbReference type="ARBA" id="ARBA00005790"/>
    </source>
</evidence>
<dbReference type="FunFam" id="3.30.63.10:FF:000002">
    <property type="entry name" value="Guanylate kinase 1"/>
    <property type="match status" value="1"/>
</dbReference>
<keyword evidence="3" id="KW-0418">Kinase</keyword>
<organism evidence="5 6">
    <name type="scientific">Leptosia nina</name>
    <dbReference type="NCBI Taxonomy" id="320188"/>
    <lineage>
        <taxon>Eukaryota</taxon>
        <taxon>Metazoa</taxon>
        <taxon>Ecdysozoa</taxon>
        <taxon>Arthropoda</taxon>
        <taxon>Hexapoda</taxon>
        <taxon>Insecta</taxon>
        <taxon>Pterygota</taxon>
        <taxon>Neoptera</taxon>
        <taxon>Endopterygota</taxon>
        <taxon>Lepidoptera</taxon>
        <taxon>Glossata</taxon>
        <taxon>Ditrysia</taxon>
        <taxon>Papilionoidea</taxon>
        <taxon>Pieridae</taxon>
        <taxon>Pierinae</taxon>
        <taxon>Leptosia</taxon>
    </lineage>
</organism>
<dbReference type="EMBL" id="CAVLEF010000265">
    <property type="protein sequence ID" value="CAK1553938.1"/>
    <property type="molecule type" value="Genomic_DNA"/>
</dbReference>
<name>A0AAV1JWL8_9NEOP</name>
<proteinExistence type="inferred from homology"/>
<keyword evidence="6" id="KW-1185">Reference proteome</keyword>
<dbReference type="InterPro" id="IPR027417">
    <property type="entry name" value="P-loop_NTPase"/>
</dbReference>